<dbReference type="AlphaFoldDB" id="A0A1V6MSR0"/>
<reference evidence="2" key="1">
    <citation type="submission" date="2016-11" db="EMBL/GenBank/DDBJ databases">
        <authorList>
            <person name="Schniete J.K."/>
            <person name="Salih T."/>
            <person name="Algora Gallardo L."/>
            <person name="Martinez Fernandez S."/>
            <person name="Herron P.R."/>
        </authorList>
    </citation>
    <scope>NUCLEOTIDE SEQUENCE [LARGE SCALE GENOMIC DNA]</scope>
    <source>
        <strain evidence="2">DSM 41896</strain>
    </source>
</reference>
<dbReference type="STRING" id="114686.BM536_012410"/>
<protein>
    <submittedName>
        <fullName evidence="1">Uncharacterized protein</fullName>
    </submittedName>
</protein>
<accession>A0A1V6MSR0</accession>
<gene>
    <name evidence="1" type="ORF">BM536_012410</name>
</gene>
<comment type="caution">
    <text evidence="1">The sequence shown here is derived from an EMBL/GenBank/DDBJ whole genome shotgun (WGS) entry which is preliminary data.</text>
</comment>
<evidence type="ECO:0000313" key="1">
    <source>
        <dbReference type="EMBL" id="OQD55395.1"/>
    </source>
</evidence>
<dbReference type="EMBL" id="MPOH02000011">
    <property type="protein sequence ID" value="OQD55395.1"/>
    <property type="molecule type" value="Genomic_DNA"/>
</dbReference>
<sequence length="67" mass="7181">MHPRRQTRITDASAVPYRSTACRIGTHHACAESSPVSAPDDLPVVNEACDCSCHSMSGQTAPSEVQR</sequence>
<proteinExistence type="predicted"/>
<organism evidence="1 2">
    <name type="scientific">Streptomyces phaeoluteigriseus</name>
    <dbReference type="NCBI Taxonomy" id="114686"/>
    <lineage>
        <taxon>Bacteria</taxon>
        <taxon>Bacillati</taxon>
        <taxon>Actinomycetota</taxon>
        <taxon>Actinomycetes</taxon>
        <taxon>Kitasatosporales</taxon>
        <taxon>Streptomycetaceae</taxon>
        <taxon>Streptomyces</taxon>
        <taxon>Streptomyces aurantiacus group</taxon>
    </lineage>
</organism>
<dbReference type="Proteomes" id="UP000184286">
    <property type="component" value="Unassembled WGS sequence"/>
</dbReference>
<name>A0A1V6MSR0_9ACTN</name>
<evidence type="ECO:0000313" key="2">
    <source>
        <dbReference type="Proteomes" id="UP000184286"/>
    </source>
</evidence>
<reference evidence="1 2" key="2">
    <citation type="submission" date="2017-02" db="EMBL/GenBank/DDBJ databases">
        <title>Draft genome sequence of Streptomyces phaeoluteigriseus type strain DSM41896.</title>
        <authorList>
            <person name="Salih T.S."/>
            <person name="Algora Gallardo L."/>
            <person name="Melo Santos T."/>
            <person name="Filgueira Martinez S."/>
            <person name="Herron P.R."/>
        </authorList>
    </citation>
    <scope>NUCLEOTIDE SEQUENCE [LARGE SCALE GENOMIC DNA]</scope>
    <source>
        <strain evidence="1 2">DSM 41896</strain>
    </source>
</reference>